<proteinExistence type="predicted"/>
<dbReference type="STRING" id="71717.A0A4Y7TAT1"/>
<keyword evidence="3" id="KW-1185">Reference proteome</keyword>
<sequence length="513" mass="58252">MKKHGETYAEGQLALAEDEPEPREVHPWPIAEALKDTDRFLKRVKAFKAQGKTSAHRIEFGQREPFSLIPAPFLQERVPFRLLPKRLIVHDPSRLLRADYSSSDLPNEPKGWDDKPDLVSVYRLELSKEGKAKLKQEEDAIEKQGAEDRKALANFLENPTTENMPPDQGILLYQGAQKEVGPCTPALFLVHAPAPVKRPVEEAHVYLSPHHLVGRGNHSYAFKVEWEVPRSMVVPDRLCDICVIEKGLEMVAEDDGVKGETRDPRWNELSGEVVEMVDFSRGVDVSIITSSGDDILNEDGEEVVYEILPRRIEIKNEYRGPLRVIHTGIKYHNPQNGSLCRHLAEEEPASLTANVAVVAKLSHPYDDHLQHEAKTYQEFPMHFFQHFTGFNQLRPLRDPFSVGALVPQFYGYYVPEEGNKPMIFDKKVSGSGAPGEAGRAMWKETKLKYEYRSPIMLLEHCGRVIPSNVRDLSIDDRETCASLFLRMHHAGWIQGSPYTRNILMQNGPIDTYP</sequence>
<evidence type="ECO:0000313" key="3">
    <source>
        <dbReference type="Proteomes" id="UP000298030"/>
    </source>
</evidence>
<dbReference type="OrthoDB" id="5327923at2759"/>
<gene>
    <name evidence="2" type="ORF">FA13DRAFT_477175</name>
</gene>
<dbReference type="EMBL" id="QPFP01000020">
    <property type="protein sequence ID" value="TEB31038.1"/>
    <property type="molecule type" value="Genomic_DNA"/>
</dbReference>
<protein>
    <submittedName>
        <fullName evidence="2">Uncharacterized protein</fullName>
    </submittedName>
</protein>
<organism evidence="2 3">
    <name type="scientific">Coprinellus micaceus</name>
    <name type="common">Glistening ink-cap mushroom</name>
    <name type="synonym">Coprinus micaceus</name>
    <dbReference type="NCBI Taxonomy" id="71717"/>
    <lineage>
        <taxon>Eukaryota</taxon>
        <taxon>Fungi</taxon>
        <taxon>Dikarya</taxon>
        <taxon>Basidiomycota</taxon>
        <taxon>Agaricomycotina</taxon>
        <taxon>Agaricomycetes</taxon>
        <taxon>Agaricomycetidae</taxon>
        <taxon>Agaricales</taxon>
        <taxon>Agaricineae</taxon>
        <taxon>Psathyrellaceae</taxon>
        <taxon>Coprinellus</taxon>
    </lineage>
</organism>
<evidence type="ECO:0000313" key="2">
    <source>
        <dbReference type="EMBL" id="TEB31038.1"/>
    </source>
</evidence>
<evidence type="ECO:0000256" key="1">
    <source>
        <dbReference type="SAM" id="MobiDB-lite"/>
    </source>
</evidence>
<name>A0A4Y7TAT1_COPMI</name>
<reference evidence="2 3" key="1">
    <citation type="journal article" date="2019" name="Nat. Ecol. Evol.">
        <title>Megaphylogeny resolves global patterns of mushroom evolution.</title>
        <authorList>
            <person name="Varga T."/>
            <person name="Krizsan K."/>
            <person name="Foldi C."/>
            <person name="Dima B."/>
            <person name="Sanchez-Garcia M."/>
            <person name="Sanchez-Ramirez S."/>
            <person name="Szollosi G.J."/>
            <person name="Szarkandi J.G."/>
            <person name="Papp V."/>
            <person name="Albert L."/>
            <person name="Andreopoulos W."/>
            <person name="Angelini C."/>
            <person name="Antonin V."/>
            <person name="Barry K.W."/>
            <person name="Bougher N.L."/>
            <person name="Buchanan P."/>
            <person name="Buyck B."/>
            <person name="Bense V."/>
            <person name="Catcheside P."/>
            <person name="Chovatia M."/>
            <person name="Cooper J."/>
            <person name="Damon W."/>
            <person name="Desjardin D."/>
            <person name="Finy P."/>
            <person name="Geml J."/>
            <person name="Haridas S."/>
            <person name="Hughes K."/>
            <person name="Justo A."/>
            <person name="Karasinski D."/>
            <person name="Kautmanova I."/>
            <person name="Kiss B."/>
            <person name="Kocsube S."/>
            <person name="Kotiranta H."/>
            <person name="LaButti K.M."/>
            <person name="Lechner B.E."/>
            <person name="Liimatainen K."/>
            <person name="Lipzen A."/>
            <person name="Lukacs Z."/>
            <person name="Mihaltcheva S."/>
            <person name="Morgado L.N."/>
            <person name="Niskanen T."/>
            <person name="Noordeloos M.E."/>
            <person name="Ohm R.A."/>
            <person name="Ortiz-Santana B."/>
            <person name="Ovrebo C."/>
            <person name="Racz N."/>
            <person name="Riley R."/>
            <person name="Savchenko A."/>
            <person name="Shiryaev A."/>
            <person name="Soop K."/>
            <person name="Spirin V."/>
            <person name="Szebenyi C."/>
            <person name="Tomsovsky M."/>
            <person name="Tulloss R.E."/>
            <person name="Uehling J."/>
            <person name="Grigoriev I.V."/>
            <person name="Vagvolgyi C."/>
            <person name="Papp T."/>
            <person name="Martin F.M."/>
            <person name="Miettinen O."/>
            <person name="Hibbett D.S."/>
            <person name="Nagy L.G."/>
        </authorList>
    </citation>
    <scope>NUCLEOTIDE SEQUENCE [LARGE SCALE GENOMIC DNA]</scope>
    <source>
        <strain evidence="2 3">FP101781</strain>
    </source>
</reference>
<dbReference type="Proteomes" id="UP000298030">
    <property type="component" value="Unassembled WGS sequence"/>
</dbReference>
<dbReference type="AlphaFoldDB" id="A0A4Y7TAT1"/>
<comment type="caution">
    <text evidence="2">The sequence shown here is derived from an EMBL/GenBank/DDBJ whole genome shotgun (WGS) entry which is preliminary data.</text>
</comment>
<feature type="region of interest" description="Disordered" evidence="1">
    <location>
        <begin position="1"/>
        <end position="26"/>
    </location>
</feature>
<accession>A0A4Y7TAT1</accession>